<reference evidence="1 2" key="1">
    <citation type="submission" date="2024-07" db="EMBL/GenBank/DDBJ databases">
        <title>Section-level genome sequencing and comparative genomics of Aspergillus sections Usti and Cavernicolus.</title>
        <authorList>
            <consortium name="Lawrence Berkeley National Laboratory"/>
            <person name="Nybo J.L."/>
            <person name="Vesth T.C."/>
            <person name="Theobald S."/>
            <person name="Frisvad J.C."/>
            <person name="Larsen T.O."/>
            <person name="Kjaerboelling I."/>
            <person name="Rothschild-Mancinelli K."/>
            <person name="Lyhne E.K."/>
            <person name="Kogle M.E."/>
            <person name="Barry K."/>
            <person name="Clum A."/>
            <person name="Na H."/>
            <person name="Ledsgaard L."/>
            <person name="Lin J."/>
            <person name="Lipzen A."/>
            <person name="Kuo A."/>
            <person name="Riley R."/>
            <person name="Mondo S."/>
            <person name="Labutti K."/>
            <person name="Haridas S."/>
            <person name="Pangalinan J."/>
            <person name="Salamov A.A."/>
            <person name="Simmons B.A."/>
            <person name="Magnuson J.K."/>
            <person name="Chen J."/>
            <person name="Drula E."/>
            <person name="Henrissat B."/>
            <person name="Wiebenga A."/>
            <person name="Lubbers R.J."/>
            <person name="Gomes A.C."/>
            <person name="Makela M.R."/>
            <person name="Stajich J."/>
            <person name="Grigoriev I.V."/>
            <person name="Mortensen U.H."/>
            <person name="De Vries R.P."/>
            <person name="Baker S.E."/>
            <person name="Andersen M.R."/>
        </authorList>
    </citation>
    <scope>NUCLEOTIDE SEQUENCE [LARGE SCALE GENOMIC DNA]</scope>
    <source>
        <strain evidence="1 2">CBS 588.65</strain>
    </source>
</reference>
<evidence type="ECO:0000313" key="1">
    <source>
        <dbReference type="EMBL" id="KAL2801955.1"/>
    </source>
</evidence>
<accession>A0ABR4GSA9</accession>
<dbReference type="PANTHER" id="PTHR37535:SF2">
    <property type="entry name" value="FINGER DOMAIN PROTEIN, PUTATIVE (AFU_ORTHOLOGUE AFUA_6G09300)-RELATED"/>
    <property type="match status" value="1"/>
</dbReference>
<keyword evidence="2" id="KW-1185">Reference proteome</keyword>
<name>A0ABR4GSA9_9EURO</name>
<gene>
    <name evidence="1" type="ORF">BJX63DRAFT_438334</name>
</gene>
<proteinExistence type="predicted"/>
<organism evidence="1 2">
    <name type="scientific">Aspergillus granulosus</name>
    <dbReference type="NCBI Taxonomy" id="176169"/>
    <lineage>
        <taxon>Eukaryota</taxon>
        <taxon>Fungi</taxon>
        <taxon>Dikarya</taxon>
        <taxon>Ascomycota</taxon>
        <taxon>Pezizomycotina</taxon>
        <taxon>Eurotiomycetes</taxon>
        <taxon>Eurotiomycetidae</taxon>
        <taxon>Eurotiales</taxon>
        <taxon>Aspergillaceae</taxon>
        <taxon>Aspergillus</taxon>
        <taxon>Aspergillus subgen. Nidulantes</taxon>
    </lineage>
</organism>
<dbReference type="PANTHER" id="PTHR37535">
    <property type="entry name" value="FLUG DOMAIN PROTEIN"/>
    <property type="match status" value="1"/>
</dbReference>
<dbReference type="Proteomes" id="UP001610334">
    <property type="component" value="Unassembled WGS sequence"/>
</dbReference>
<sequence length="89" mass="10376">MSSLLVTFGEILGWPEAFHAHQFRYGTGEMINESGQVSQEQRMFNHEACQSSDFLDHYHPLQIDMDMIRIIYGLDLDVELMQAVTRQNR</sequence>
<dbReference type="EMBL" id="JBFXLT010000222">
    <property type="protein sequence ID" value="KAL2801955.1"/>
    <property type="molecule type" value="Genomic_DNA"/>
</dbReference>
<comment type="caution">
    <text evidence="1">The sequence shown here is derived from an EMBL/GenBank/DDBJ whole genome shotgun (WGS) entry which is preliminary data.</text>
</comment>
<dbReference type="InterPro" id="IPR021842">
    <property type="entry name" value="DUF3435"/>
</dbReference>
<protein>
    <submittedName>
        <fullName evidence="1">Uncharacterized protein</fullName>
    </submittedName>
</protein>
<evidence type="ECO:0000313" key="2">
    <source>
        <dbReference type="Proteomes" id="UP001610334"/>
    </source>
</evidence>
<dbReference type="Pfam" id="PF11917">
    <property type="entry name" value="DUF3435"/>
    <property type="match status" value="1"/>
</dbReference>